<accession>A0A4Z2EFP4</accession>
<keyword evidence="3" id="KW-1185">Reference proteome</keyword>
<evidence type="ECO:0000313" key="3">
    <source>
        <dbReference type="Proteomes" id="UP000314294"/>
    </source>
</evidence>
<name>A0A4Z2EFP4_9TELE</name>
<dbReference type="EMBL" id="SRLO01007872">
    <property type="protein sequence ID" value="TNN27696.1"/>
    <property type="molecule type" value="Genomic_DNA"/>
</dbReference>
<protein>
    <submittedName>
        <fullName evidence="2">Uncharacterized protein</fullName>
    </submittedName>
</protein>
<dbReference type="AlphaFoldDB" id="A0A4Z2EFP4"/>
<gene>
    <name evidence="2" type="ORF">EYF80_062158</name>
</gene>
<sequence length="71" mass="7566">MLLREPLTAAAPSPRSATIPPEAPRAACTPARAMASAPRRRPLLRCLSLLLLGLHCSQAGPALRAPHPRRL</sequence>
<comment type="caution">
    <text evidence="2">The sequence shown here is derived from an EMBL/GenBank/DDBJ whole genome shotgun (WGS) entry which is preliminary data.</text>
</comment>
<reference evidence="2 3" key="1">
    <citation type="submission" date="2019-03" db="EMBL/GenBank/DDBJ databases">
        <title>First draft genome of Liparis tanakae, snailfish: a comprehensive survey of snailfish specific genes.</title>
        <authorList>
            <person name="Kim W."/>
            <person name="Song I."/>
            <person name="Jeong J.-H."/>
            <person name="Kim D."/>
            <person name="Kim S."/>
            <person name="Ryu S."/>
            <person name="Song J.Y."/>
            <person name="Lee S.K."/>
        </authorList>
    </citation>
    <scope>NUCLEOTIDE SEQUENCE [LARGE SCALE GENOMIC DNA]</scope>
    <source>
        <tissue evidence="2">Muscle</tissue>
    </source>
</reference>
<organism evidence="2 3">
    <name type="scientific">Liparis tanakae</name>
    <name type="common">Tanaka's snailfish</name>
    <dbReference type="NCBI Taxonomy" id="230148"/>
    <lineage>
        <taxon>Eukaryota</taxon>
        <taxon>Metazoa</taxon>
        <taxon>Chordata</taxon>
        <taxon>Craniata</taxon>
        <taxon>Vertebrata</taxon>
        <taxon>Euteleostomi</taxon>
        <taxon>Actinopterygii</taxon>
        <taxon>Neopterygii</taxon>
        <taxon>Teleostei</taxon>
        <taxon>Neoteleostei</taxon>
        <taxon>Acanthomorphata</taxon>
        <taxon>Eupercaria</taxon>
        <taxon>Perciformes</taxon>
        <taxon>Cottioidei</taxon>
        <taxon>Cottales</taxon>
        <taxon>Liparidae</taxon>
        <taxon>Liparis</taxon>
    </lineage>
</organism>
<evidence type="ECO:0000313" key="2">
    <source>
        <dbReference type="EMBL" id="TNN27696.1"/>
    </source>
</evidence>
<evidence type="ECO:0000256" key="1">
    <source>
        <dbReference type="SAM" id="MobiDB-lite"/>
    </source>
</evidence>
<feature type="region of interest" description="Disordered" evidence="1">
    <location>
        <begin position="1"/>
        <end position="25"/>
    </location>
</feature>
<dbReference type="Proteomes" id="UP000314294">
    <property type="component" value="Unassembled WGS sequence"/>
</dbReference>
<proteinExistence type="predicted"/>